<evidence type="ECO:0000313" key="2">
    <source>
        <dbReference type="Proteomes" id="UP001430953"/>
    </source>
</evidence>
<accession>A0AAW2FE00</accession>
<organism evidence="1 2">
    <name type="scientific">Cardiocondyla obscurior</name>
    <dbReference type="NCBI Taxonomy" id="286306"/>
    <lineage>
        <taxon>Eukaryota</taxon>
        <taxon>Metazoa</taxon>
        <taxon>Ecdysozoa</taxon>
        <taxon>Arthropoda</taxon>
        <taxon>Hexapoda</taxon>
        <taxon>Insecta</taxon>
        <taxon>Pterygota</taxon>
        <taxon>Neoptera</taxon>
        <taxon>Endopterygota</taxon>
        <taxon>Hymenoptera</taxon>
        <taxon>Apocrita</taxon>
        <taxon>Aculeata</taxon>
        <taxon>Formicoidea</taxon>
        <taxon>Formicidae</taxon>
        <taxon>Myrmicinae</taxon>
        <taxon>Cardiocondyla</taxon>
    </lineage>
</organism>
<reference evidence="1 2" key="1">
    <citation type="submission" date="2023-03" db="EMBL/GenBank/DDBJ databases">
        <title>High recombination rates correlate with genetic variation in Cardiocondyla obscurior ants.</title>
        <authorList>
            <person name="Errbii M."/>
        </authorList>
    </citation>
    <scope>NUCLEOTIDE SEQUENCE [LARGE SCALE GENOMIC DNA]</scope>
    <source>
        <strain evidence="1">Alpha-2009</strain>
        <tissue evidence="1">Whole body</tissue>
    </source>
</reference>
<dbReference type="EMBL" id="JADYXP020000012">
    <property type="protein sequence ID" value="KAL0112991.1"/>
    <property type="molecule type" value="Genomic_DNA"/>
</dbReference>
<dbReference type="AlphaFoldDB" id="A0AAW2FE00"/>
<sequence>MQPAVDQQMTRGNMTASFLLRRNFLSIFSRDARRRQQVYARRKVLKRRVPRRGLRLASSSSADCICHCAHNEARVS</sequence>
<proteinExistence type="predicted"/>
<dbReference type="Proteomes" id="UP001430953">
    <property type="component" value="Unassembled WGS sequence"/>
</dbReference>
<name>A0AAW2FE00_9HYME</name>
<keyword evidence="2" id="KW-1185">Reference proteome</keyword>
<evidence type="ECO:0000313" key="1">
    <source>
        <dbReference type="EMBL" id="KAL0112991.1"/>
    </source>
</evidence>
<protein>
    <submittedName>
        <fullName evidence="1">Uncharacterized protein</fullName>
    </submittedName>
</protein>
<gene>
    <name evidence="1" type="ORF">PUN28_012315</name>
</gene>
<comment type="caution">
    <text evidence="1">The sequence shown here is derived from an EMBL/GenBank/DDBJ whole genome shotgun (WGS) entry which is preliminary data.</text>
</comment>